<proteinExistence type="predicted"/>
<gene>
    <name evidence="1" type="ORF">LPLAT_LOCUS4844</name>
</gene>
<keyword evidence="2" id="KW-1185">Reference proteome</keyword>
<sequence length="48" mass="5388">MNNVVHKILESTIGNVFGKDITCREPVHRCDDYQPGTLVEFGRTGIKV</sequence>
<name>A0AAV2NIE6_9HYME</name>
<dbReference type="EMBL" id="OZ034838">
    <property type="protein sequence ID" value="CAL1679106.1"/>
    <property type="molecule type" value="Genomic_DNA"/>
</dbReference>
<evidence type="ECO:0000313" key="1">
    <source>
        <dbReference type="EMBL" id="CAL1679106.1"/>
    </source>
</evidence>
<dbReference type="AlphaFoldDB" id="A0AAV2NIE6"/>
<dbReference type="Proteomes" id="UP001497644">
    <property type="component" value="Chromosome 15"/>
</dbReference>
<protein>
    <submittedName>
        <fullName evidence="1">Uncharacterized protein</fullName>
    </submittedName>
</protein>
<organism evidence="1 2">
    <name type="scientific">Lasius platythorax</name>
    <dbReference type="NCBI Taxonomy" id="488582"/>
    <lineage>
        <taxon>Eukaryota</taxon>
        <taxon>Metazoa</taxon>
        <taxon>Ecdysozoa</taxon>
        <taxon>Arthropoda</taxon>
        <taxon>Hexapoda</taxon>
        <taxon>Insecta</taxon>
        <taxon>Pterygota</taxon>
        <taxon>Neoptera</taxon>
        <taxon>Endopterygota</taxon>
        <taxon>Hymenoptera</taxon>
        <taxon>Apocrita</taxon>
        <taxon>Aculeata</taxon>
        <taxon>Formicoidea</taxon>
        <taxon>Formicidae</taxon>
        <taxon>Formicinae</taxon>
        <taxon>Lasius</taxon>
        <taxon>Lasius</taxon>
    </lineage>
</organism>
<evidence type="ECO:0000313" key="2">
    <source>
        <dbReference type="Proteomes" id="UP001497644"/>
    </source>
</evidence>
<reference evidence="1" key="1">
    <citation type="submission" date="2024-04" db="EMBL/GenBank/DDBJ databases">
        <authorList>
            <consortium name="Molecular Ecology Group"/>
        </authorList>
    </citation>
    <scope>NUCLEOTIDE SEQUENCE</scope>
</reference>
<accession>A0AAV2NIE6</accession>